<evidence type="ECO:0000313" key="2">
    <source>
        <dbReference type="EMBL" id="EUA87350.1"/>
    </source>
</evidence>
<evidence type="ECO:0000256" key="1">
    <source>
        <dbReference type="SAM" id="MobiDB-lite"/>
    </source>
</evidence>
<feature type="region of interest" description="Disordered" evidence="1">
    <location>
        <begin position="1"/>
        <end position="30"/>
    </location>
</feature>
<gene>
    <name evidence="2" type="ORF">I551_6194</name>
</gene>
<sequence>MQIGVGAPGGAGGHADREADRQFDHDGRGAPKVDVDVALTASLAAVTAMPVNMPPAGPNCSAAEMVALLA</sequence>
<comment type="caution">
    <text evidence="2">The sequence shown here is derived from an EMBL/GenBank/DDBJ whole genome shotgun (WGS) entry which is preliminary data.</text>
</comment>
<reference evidence="2 3" key="1">
    <citation type="submission" date="2014-01" db="EMBL/GenBank/DDBJ databases">
        <authorList>
            <person name="Dobos K."/>
            <person name="Lenaerts A."/>
            <person name="Ordway D."/>
            <person name="DeGroote M.A."/>
            <person name="Parker T."/>
            <person name="Sizemore C."/>
            <person name="Tallon L.J."/>
            <person name="Sadzewicz L.K."/>
            <person name="Sengamalay N."/>
            <person name="Fraser C.M."/>
            <person name="Hine E."/>
            <person name="Shefchek K.A."/>
            <person name="Das S.P."/>
            <person name="Tettelin H."/>
        </authorList>
    </citation>
    <scope>NUCLEOTIDE SEQUENCE [LARGE SCALE GENOMIC DNA]</scope>
    <source>
        <strain evidence="2 3">Harvey</strain>
    </source>
</reference>
<proteinExistence type="predicted"/>
<feature type="compositionally biased region" description="Gly residues" evidence="1">
    <location>
        <begin position="1"/>
        <end position="13"/>
    </location>
</feature>
<accession>A0ABP3A7E1</accession>
<dbReference type="Proteomes" id="UP000020681">
    <property type="component" value="Unassembled WGS sequence"/>
</dbReference>
<protein>
    <submittedName>
        <fullName evidence="2">Uncharacterized protein</fullName>
    </submittedName>
</protein>
<name>A0ABP3A7E1_MYCUL</name>
<dbReference type="EMBL" id="JAOL01000162">
    <property type="protein sequence ID" value="EUA87350.1"/>
    <property type="molecule type" value="Genomic_DNA"/>
</dbReference>
<keyword evidence="3" id="KW-1185">Reference proteome</keyword>
<organism evidence="2 3">
    <name type="scientific">Mycobacterium ulcerans str. Harvey</name>
    <dbReference type="NCBI Taxonomy" id="1299332"/>
    <lineage>
        <taxon>Bacteria</taxon>
        <taxon>Bacillati</taxon>
        <taxon>Actinomycetota</taxon>
        <taxon>Actinomycetes</taxon>
        <taxon>Mycobacteriales</taxon>
        <taxon>Mycobacteriaceae</taxon>
        <taxon>Mycobacterium</taxon>
        <taxon>Mycobacterium ulcerans group</taxon>
    </lineage>
</organism>
<evidence type="ECO:0000313" key="3">
    <source>
        <dbReference type="Proteomes" id="UP000020681"/>
    </source>
</evidence>
<feature type="compositionally biased region" description="Basic and acidic residues" evidence="1">
    <location>
        <begin position="14"/>
        <end position="30"/>
    </location>
</feature>